<dbReference type="GO" id="GO:0034087">
    <property type="term" value="P:establishment of mitotic sister chromatid cohesion"/>
    <property type="evidence" value="ECO:0007669"/>
    <property type="project" value="TreeGrafter"/>
</dbReference>
<dbReference type="InterPro" id="IPR033031">
    <property type="entry name" value="Scc2/Nipped-B"/>
</dbReference>
<dbReference type="PANTHER" id="PTHR21704">
    <property type="entry name" value="NIPPED-B-LIKE PROTEIN DELANGIN SCC2-RELATED"/>
    <property type="match status" value="1"/>
</dbReference>
<dbReference type="GO" id="GO:0071169">
    <property type="term" value="P:establishment of protein localization to chromatin"/>
    <property type="evidence" value="ECO:0007669"/>
    <property type="project" value="TreeGrafter"/>
</dbReference>
<sequence length="106" mass="12112">MRIDSASSNAGYVFKFLLSRYTKSIKNSNESEYHILLDNFMEDVITVLNYPEWPAAEMIVRIFSKIMIGYRKANNYTKSIAIDYLGIIARCIKKFANTGLISGEDV</sequence>
<name>A0A9N9NCX6_9GLOM</name>
<dbReference type="PANTHER" id="PTHR21704:SF18">
    <property type="entry name" value="NIPPED-B-LIKE PROTEIN"/>
    <property type="match status" value="1"/>
</dbReference>
<proteinExistence type="predicted"/>
<dbReference type="GO" id="GO:0003682">
    <property type="term" value="F:chromatin binding"/>
    <property type="evidence" value="ECO:0007669"/>
    <property type="project" value="TreeGrafter"/>
</dbReference>
<gene>
    <name evidence="1" type="ORF">DERYTH_LOCUS14504</name>
</gene>
<reference evidence="1" key="1">
    <citation type="submission" date="2021-06" db="EMBL/GenBank/DDBJ databases">
        <authorList>
            <person name="Kallberg Y."/>
            <person name="Tangrot J."/>
            <person name="Rosling A."/>
        </authorList>
    </citation>
    <scope>NUCLEOTIDE SEQUENCE</scope>
    <source>
        <strain evidence="1">MA453B</strain>
    </source>
</reference>
<dbReference type="GO" id="GO:1990414">
    <property type="term" value="P:replication-born double-strand break repair via sister chromatid exchange"/>
    <property type="evidence" value="ECO:0007669"/>
    <property type="project" value="TreeGrafter"/>
</dbReference>
<dbReference type="OrthoDB" id="418242at2759"/>
<keyword evidence="2" id="KW-1185">Reference proteome</keyword>
<dbReference type="AlphaFoldDB" id="A0A9N9NCX6"/>
<accession>A0A9N9NCX6</accession>
<protein>
    <submittedName>
        <fullName evidence="1">5783_t:CDS:1</fullName>
    </submittedName>
</protein>
<comment type="caution">
    <text evidence="1">The sequence shown here is derived from an EMBL/GenBank/DDBJ whole genome shotgun (WGS) entry which is preliminary data.</text>
</comment>
<evidence type="ECO:0000313" key="1">
    <source>
        <dbReference type="EMBL" id="CAG8723470.1"/>
    </source>
</evidence>
<evidence type="ECO:0000313" key="2">
    <source>
        <dbReference type="Proteomes" id="UP000789405"/>
    </source>
</evidence>
<dbReference type="GO" id="GO:0140588">
    <property type="term" value="P:chromatin looping"/>
    <property type="evidence" value="ECO:0007669"/>
    <property type="project" value="InterPro"/>
</dbReference>
<organism evidence="1 2">
    <name type="scientific">Dentiscutata erythropus</name>
    <dbReference type="NCBI Taxonomy" id="1348616"/>
    <lineage>
        <taxon>Eukaryota</taxon>
        <taxon>Fungi</taxon>
        <taxon>Fungi incertae sedis</taxon>
        <taxon>Mucoromycota</taxon>
        <taxon>Glomeromycotina</taxon>
        <taxon>Glomeromycetes</taxon>
        <taxon>Diversisporales</taxon>
        <taxon>Gigasporaceae</taxon>
        <taxon>Dentiscutata</taxon>
    </lineage>
</organism>
<dbReference type="GO" id="GO:0061775">
    <property type="term" value="F:cohesin loader activity"/>
    <property type="evidence" value="ECO:0007669"/>
    <property type="project" value="InterPro"/>
</dbReference>
<dbReference type="GO" id="GO:0090694">
    <property type="term" value="C:Scc2-Scc4 cohesin loading complex"/>
    <property type="evidence" value="ECO:0007669"/>
    <property type="project" value="TreeGrafter"/>
</dbReference>
<dbReference type="EMBL" id="CAJVPY010010992">
    <property type="protein sequence ID" value="CAG8723470.1"/>
    <property type="molecule type" value="Genomic_DNA"/>
</dbReference>
<dbReference type="Proteomes" id="UP000789405">
    <property type="component" value="Unassembled WGS sequence"/>
</dbReference>
<dbReference type="GO" id="GO:0010468">
    <property type="term" value="P:regulation of gene expression"/>
    <property type="evidence" value="ECO:0007669"/>
    <property type="project" value="InterPro"/>
</dbReference>